<protein>
    <submittedName>
        <fullName evidence="1">10477_t:CDS:1</fullName>
    </submittedName>
</protein>
<sequence length="144" mass="17004">TIKKLKEELKSRNISYEERIDRDKLVELLQEYMYKETLTKPLNDDVIVEEIELDSNPIQQFSFNTGWAFKHKHKYVRKGGQEDPSNQYLAKDMLAALEEIVENGELTKEEIPTEKSIDSWISRYFQISKQMTAKKILDDNIDCK</sequence>
<feature type="non-terminal residue" evidence="1">
    <location>
        <position position="1"/>
    </location>
</feature>
<proteinExistence type="predicted"/>
<gene>
    <name evidence="1" type="ORF">DHETER_LOCUS1448</name>
</gene>
<dbReference type="EMBL" id="CAJVPU010000868">
    <property type="protein sequence ID" value="CAG8464859.1"/>
    <property type="molecule type" value="Genomic_DNA"/>
</dbReference>
<name>A0ACA9KC46_9GLOM</name>
<evidence type="ECO:0000313" key="1">
    <source>
        <dbReference type="EMBL" id="CAG8464859.1"/>
    </source>
</evidence>
<accession>A0ACA9KC46</accession>
<organism evidence="1 2">
    <name type="scientific">Dentiscutata heterogama</name>
    <dbReference type="NCBI Taxonomy" id="1316150"/>
    <lineage>
        <taxon>Eukaryota</taxon>
        <taxon>Fungi</taxon>
        <taxon>Fungi incertae sedis</taxon>
        <taxon>Mucoromycota</taxon>
        <taxon>Glomeromycotina</taxon>
        <taxon>Glomeromycetes</taxon>
        <taxon>Diversisporales</taxon>
        <taxon>Gigasporaceae</taxon>
        <taxon>Dentiscutata</taxon>
    </lineage>
</organism>
<reference evidence="1" key="1">
    <citation type="submission" date="2021-06" db="EMBL/GenBank/DDBJ databases">
        <authorList>
            <person name="Kallberg Y."/>
            <person name="Tangrot J."/>
            <person name="Rosling A."/>
        </authorList>
    </citation>
    <scope>NUCLEOTIDE SEQUENCE</scope>
    <source>
        <strain evidence="1">IL203A</strain>
    </source>
</reference>
<evidence type="ECO:0000313" key="2">
    <source>
        <dbReference type="Proteomes" id="UP000789702"/>
    </source>
</evidence>
<comment type="caution">
    <text evidence="1">The sequence shown here is derived from an EMBL/GenBank/DDBJ whole genome shotgun (WGS) entry which is preliminary data.</text>
</comment>
<keyword evidence="2" id="KW-1185">Reference proteome</keyword>
<dbReference type="Proteomes" id="UP000789702">
    <property type="component" value="Unassembled WGS sequence"/>
</dbReference>